<sequence length="97" mass="10147">INPAKSELMVVTPTSNTDEHNVSPAGSVVSAFPSATTARMLGVWFSADGSSKSTQALVHAEVTAICSMLRRKSVTDVQAVYTVDNVLIPALSSLPTN</sequence>
<protein>
    <submittedName>
        <fullName evidence="1">Uncharacterized protein</fullName>
    </submittedName>
</protein>
<dbReference type="AlphaFoldDB" id="A0A9P5S8M2"/>
<feature type="non-terminal residue" evidence="1">
    <location>
        <position position="1"/>
    </location>
</feature>
<proteinExistence type="predicted"/>
<accession>A0A9P5S8M2</accession>
<organism evidence="1 2">
    <name type="scientific">Podila minutissima</name>
    <dbReference type="NCBI Taxonomy" id="64525"/>
    <lineage>
        <taxon>Eukaryota</taxon>
        <taxon>Fungi</taxon>
        <taxon>Fungi incertae sedis</taxon>
        <taxon>Mucoromycota</taxon>
        <taxon>Mortierellomycotina</taxon>
        <taxon>Mortierellomycetes</taxon>
        <taxon>Mortierellales</taxon>
        <taxon>Mortierellaceae</taxon>
        <taxon>Podila</taxon>
    </lineage>
</organism>
<comment type="caution">
    <text evidence="1">The sequence shown here is derived from an EMBL/GenBank/DDBJ whole genome shotgun (WGS) entry which is preliminary data.</text>
</comment>
<name>A0A9P5S8M2_9FUNG</name>
<dbReference type="EMBL" id="JAAAUY010001779">
    <property type="protein sequence ID" value="KAF9319190.1"/>
    <property type="molecule type" value="Genomic_DNA"/>
</dbReference>
<evidence type="ECO:0000313" key="1">
    <source>
        <dbReference type="EMBL" id="KAF9319190.1"/>
    </source>
</evidence>
<keyword evidence="2" id="KW-1185">Reference proteome</keyword>
<dbReference type="Proteomes" id="UP000696485">
    <property type="component" value="Unassembled WGS sequence"/>
</dbReference>
<gene>
    <name evidence="1" type="ORF">BG006_003022</name>
</gene>
<reference evidence="1" key="1">
    <citation type="journal article" date="2020" name="Fungal Divers.">
        <title>Resolving the Mortierellaceae phylogeny through synthesis of multi-gene phylogenetics and phylogenomics.</title>
        <authorList>
            <person name="Vandepol N."/>
            <person name="Liber J."/>
            <person name="Desiro A."/>
            <person name="Na H."/>
            <person name="Kennedy M."/>
            <person name="Barry K."/>
            <person name="Grigoriev I.V."/>
            <person name="Miller A.N."/>
            <person name="O'Donnell K."/>
            <person name="Stajich J.E."/>
            <person name="Bonito G."/>
        </authorList>
    </citation>
    <scope>NUCLEOTIDE SEQUENCE</scope>
    <source>
        <strain evidence="1">NVP1</strain>
    </source>
</reference>
<evidence type="ECO:0000313" key="2">
    <source>
        <dbReference type="Proteomes" id="UP000696485"/>
    </source>
</evidence>